<keyword evidence="1" id="KW-0175">Coiled coil</keyword>
<accession>A0A4Q2W242</accession>
<evidence type="ECO:0000256" key="2">
    <source>
        <dbReference type="SAM" id="MobiDB-lite"/>
    </source>
</evidence>
<name>A0A4Q2W242_FUSOX</name>
<gene>
    <name evidence="4" type="ORF">BFJ63_vAg3606</name>
</gene>
<dbReference type="AlphaFoldDB" id="A0A4Q2W242"/>
<comment type="caution">
    <text evidence="4">The sequence shown here is derived from an EMBL/GenBank/DDBJ whole genome shotgun (WGS) entry which is preliminary data.</text>
</comment>
<evidence type="ECO:0000313" key="4">
    <source>
        <dbReference type="EMBL" id="RYC93626.1"/>
    </source>
</evidence>
<reference evidence="4 5" key="1">
    <citation type="submission" date="2016-12" db="EMBL/GenBank/DDBJ databases">
        <title>Draft genome sequence of Fusarium oxysporum causing rot on Narcissus.</title>
        <authorList>
            <person name="Armitage A.D."/>
            <person name="Taylor A."/>
            <person name="Clarkson J.P."/>
            <person name="Harrison R.J."/>
            <person name="Jackson A.C."/>
        </authorList>
    </citation>
    <scope>NUCLEOTIDE SEQUENCE [LARGE SCALE GENOMIC DNA]</scope>
    <source>
        <strain evidence="4 5">N139</strain>
    </source>
</reference>
<evidence type="ECO:0000256" key="1">
    <source>
        <dbReference type="SAM" id="Coils"/>
    </source>
</evidence>
<dbReference type="Proteomes" id="UP000290540">
    <property type="component" value="Unassembled WGS sequence"/>
</dbReference>
<evidence type="ECO:0000313" key="5">
    <source>
        <dbReference type="Proteomes" id="UP000290540"/>
    </source>
</evidence>
<keyword evidence="3" id="KW-0732">Signal</keyword>
<organism evidence="4 5">
    <name type="scientific">Fusarium oxysporum f. sp. narcissi</name>
    <dbReference type="NCBI Taxonomy" id="451672"/>
    <lineage>
        <taxon>Eukaryota</taxon>
        <taxon>Fungi</taxon>
        <taxon>Dikarya</taxon>
        <taxon>Ascomycota</taxon>
        <taxon>Pezizomycotina</taxon>
        <taxon>Sordariomycetes</taxon>
        <taxon>Hypocreomycetidae</taxon>
        <taxon>Hypocreales</taxon>
        <taxon>Nectriaceae</taxon>
        <taxon>Fusarium</taxon>
        <taxon>Fusarium oxysporum species complex</taxon>
    </lineage>
</organism>
<feature type="region of interest" description="Disordered" evidence="2">
    <location>
        <begin position="33"/>
        <end position="53"/>
    </location>
</feature>
<feature type="chain" id="PRO_5020207300" evidence="3">
    <location>
        <begin position="29"/>
        <end position="1130"/>
    </location>
</feature>
<sequence length="1130" mass="125591">MGHSKKMAVSLFTCALLIPSLFTPYVTASYSHHHERRNQTHREIGNEGVQVNSTGNMSEGIHVPVALTPHSTSSASTQGLGDYSRLSALTAATGGTPAGQSDGRDFDLLDLTRLFPEGHIPSDTSDLQYGLITFGGGSDSGAVEPASSGSGFLLAVGEPHGLTQLQKRDGRPDPFVFLDCPAGVLDQPVNQTQKARVVCTSQDVDGCFRVMERGVEGTLVEMPEECAPNSFARAISLEVAEDQTMPDHLAKLHTPTSPIYEFSFDFNKHERRADAKVAIRMDITNVKGYWDGLVDSPRVQKRDVERRYLSSLNLDWKKTLQKGDKFQYGSGEYALKVKKDLGTAVFWQAAENCPVGDKLYGEGIAAFMEGKVDARLHYAATVIATSTKGSSRVDVKEATGFIKVTGQTDLTFGVGGMGRLDISMAGKGNPAKSEEYYEAFQRQTINAGSLWGFMRLTPFISRQTSLATSHMDESPSTVANHAATLNGRLTTRVKTDLGYFPAVFPHIVSPDEMDSLRRDHKKTEMESFNDDILYGDGGEKGSTIQIGHNLVFGLSLDFGIFPDVQGQQPTRESSAAFLLVTSETYASWDIPPAENDQVCPHASASSLLRQGVVGKNLLGWKDGNGSALLFVDKEAPYHEPCYSTKSKRAAVEFPSPGNQSAATSTNKYDKRGLYNPEDTFGYMQLRPNNALRHGANLFVQQRVDRNLGKINCDNGRCESYLDVKEPRNCCGCVCMQCKWGPRGDMPPCEKCTDEGVKGEVEWPGPHVKRDRIGGNDVPEGGAHDHKNDLNTRASLIYPAWKGVSVCGKRYKHIRKQDSPQYRFPQFPKDVTKVWDGADGGAYDSISRYWGNSSADCTDWSIGRKPTRDQTHIGNGVFVPSAYQTEHVYEGQNLGQFFTEWLTHGQIKRQKPYPGITTGKVDCGWIKKWIMAVDGVNFPWTNPSKPGQYYSLFGTLYTELGNNHHQDRLAILQERLNRKKENVFDLSNSFSPGRYLGLSTDEQWMTVKEIGLTFAYINDDTIWGMWCDTFKGVYDRLDRFDKWYTGVKSPNDPDVTLAEEWGKYNRIVLDSAVRIYRAGWDWTYNNRRTNNMASSWTAEEAKWRNIRAKNSNTGVFHLKKLCPNLPPTTIV</sequence>
<dbReference type="EMBL" id="MQTW01000017">
    <property type="protein sequence ID" value="RYC93626.1"/>
    <property type="molecule type" value="Genomic_DNA"/>
</dbReference>
<protein>
    <submittedName>
        <fullName evidence="4">Uncharacterized protein</fullName>
    </submittedName>
</protein>
<feature type="signal peptide" evidence="3">
    <location>
        <begin position="1"/>
        <end position="28"/>
    </location>
</feature>
<proteinExistence type="predicted"/>
<feature type="coiled-coil region" evidence="1">
    <location>
        <begin position="961"/>
        <end position="988"/>
    </location>
</feature>
<evidence type="ECO:0000256" key="3">
    <source>
        <dbReference type="SAM" id="SignalP"/>
    </source>
</evidence>